<accession>A0A4Y2E2S4</accession>
<evidence type="ECO:0000313" key="2">
    <source>
        <dbReference type="Proteomes" id="UP000499080"/>
    </source>
</evidence>
<dbReference type="Proteomes" id="UP000499080">
    <property type="component" value="Unassembled WGS sequence"/>
</dbReference>
<gene>
    <name evidence="1" type="ORF">AVEN_172317_1</name>
</gene>
<sequence length="78" mass="8426">MAPRTPISLATPLGIGVFCLPPSTPPEELLPALDPYVGGDQQLVHLTCYVRFMSGEHAGQTIRMISSSERKSSTNEAR</sequence>
<name>A0A4Y2E2S4_ARAVE</name>
<dbReference type="EMBL" id="BGPR01000490">
    <property type="protein sequence ID" value="GBM22967.1"/>
    <property type="molecule type" value="Genomic_DNA"/>
</dbReference>
<organism evidence="1 2">
    <name type="scientific">Araneus ventricosus</name>
    <name type="common">Orbweaver spider</name>
    <name type="synonym">Epeira ventricosa</name>
    <dbReference type="NCBI Taxonomy" id="182803"/>
    <lineage>
        <taxon>Eukaryota</taxon>
        <taxon>Metazoa</taxon>
        <taxon>Ecdysozoa</taxon>
        <taxon>Arthropoda</taxon>
        <taxon>Chelicerata</taxon>
        <taxon>Arachnida</taxon>
        <taxon>Araneae</taxon>
        <taxon>Araneomorphae</taxon>
        <taxon>Entelegynae</taxon>
        <taxon>Araneoidea</taxon>
        <taxon>Araneidae</taxon>
        <taxon>Araneus</taxon>
    </lineage>
</organism>
<keyword evidence="2" id="KW-1185">Reference proteome</keyword>
<dbReference type="AlphaFoldDB" id="A0A4Y2E2S4"/>
<reference evidence="1 2" key="1">
    <citation type="journal article" date="2019" name="Sci. Rep.">
        <title>Orb-weaving spider Araneus ventricosus genome elucidates the spidroin gene catalogue.</title>
        <authorList>
            <person name="Kono N."/>
            <person name="Nakamura H."/>
            <person name="Ohtoshi R."/>
            <person name="Moran D.A.P."/>
            <person name="Shinohara A."/>
            <person name="Yoshida Y."/>
            <person name="Fujiwara M."/>
            <person name="Mori M."/>
            <person name="Tomita M."/>
            <person name="Arakawa K."/>
        </authorList>
    </citation>
    <scope>NUCLEOTIDE SEQUENCE [LARGE SCALE GENOMIC DNA]</scope>
</reference>
<protein>
    <submittedName>
        <fullName evidence="1">Uncharacterized protein</fullName>
    </submittedName>
</protein>
<evidence type="ECO:0000313" key="1">
    <source>
        <dbReference type="EMBL" id="GBM22967.1"/>
    </source>
</evidence>
<comment type="caution">
    <text evidence="1">The sequence shown here is derived from an EMBL/GenBank/DDBJ whole genome shotgun (WGS) entry which is preliminary data.</text>
</comment>
<proteinExistence type="predicted"/>